<dbReference type="PRINTS" id="PR00449">
    <property type="entry name" value="RASTRNSFRMNG"/>
</dbReference>
<dbReference type="PROSITE" id="PS51419">
    <property type="entry name" value="RAB"/>
    <property type="match status" value="1"/>
</dbReference>
<dbReference type="EMBL" id="JAPFFF010000040">
    <property type="protein sequence ID" value="KAK8841671.1"/>
    <property type="molecule type" value="Genomic_DNA"/>
</dbReference>
<name>A0ABR2H751_9EUKA</name>
<feature type="region of interest" description="Disordered" evidence="3">
    <location>
        <begin position="176"/>
        <end position="203"/>
    </location>
</feature>
<evidence type="ECO:0000256" key="2">
    <source>
        <dbReference type="ARBA" id="ARBA00023134"/>
    </source>
</evidence>
<dbReference type="PANTHER" id="PTHR24070">
    <property type="entry name" value="RAS, DI-RAS, AND RHEB FAMILY MEMBERS OF SMALL GTPASE SUPERFAMILY"/>
    <property type="match status" value="1"/>
</dbReference>
<reference evidence="4 5" key="1">
    <citation type="submission" date="2024-04" db="EMBL/GenBank/DDBJ databases">
        <title>Tritrichomonas musculus Genome.</title>
        <authorList>
            <person name="Alves-Ferreira E."/>
            <person name="Grigg M."/>
            <person name="Lorenzi H."/>
            <person name="Galac M."/>
        </authorList>
    </citation>
    <scope>NUCLEOTIDE SEQUENCE [LARGE SCALE GENOMIC DNA]</scope>
    <source>
        <strain evidence="4 5">EAF2021</strain>
    </source>
</reference>
<evidence type="ECO:0000256" key="1">
    <source>
        <dbReference type="ARBA" id="ARBA00022741"/>
    </source>
</evidence>
<gene>
    <name evidence="4" type="ORF">M9Y10_026611</name>
</gene>
<evidence type="ECO:0000313" key="5">
    <source>
        <dbReference type="Proteomes" id="UP001470230"/>
    </source>
</evidence>
<dbReference type="NCBIfam" id="TIGR00231">
    <property type="entry name" value="small_GTP"/>
    <property type="match status" value="1"/>
</dbReference>
<comment type="caution">
    <text evidence="4">The sequence shown here is derived from an EMBL/GenBank/DDBJ whole genome shotgun (WGS) entry which is preliminary data.</text>
</comment>
<dbReference type="SMART" id="SM00174">
    <property type="entry name" value="RHO"/>
    <property type="match status" value="1"/>
</dbReference>
<dbReference type="InterPro" id="IPR027417">
    <property type="entry name" value="P-loop_NTPase"/>
</dbReference>
<dbReference type="InterPro" id="IPR005225">
    <property type="entry name" value="Small_GTP-bd"/>
</dbReference>
<dbReference type="SMART" id="SM00175">
    <property type="entry name" value="RAB"/>
    <property type="match status" value="1"/>
</dbReference>
<accession>A0ABR2H751</accession>
<proteinExistence type="predicted"/>
<keyword evidence="1" id="KW-0547">Nucleotide-binding</keyword>
<dbReference type="Pfam" id="PF00071">
    <property type="entry name" value="Ras"/>
    <property type="match status" value="1"/>
</dbReference>
<protein>
    <submittedName>
        <fullName evidence="4">Uncharacterized protein</fullName>
    </submittedName>
</protein>
<sequence length="208" mass="22460">MSDTQAIKIGMFGGGGVGKTCITLRYLKGEFTEGYIPTIEDEFTKVVEIDGKAISLGVIDTAGQDDFAEMRYSYYSKVQGFVFVMDISNQQSIDDLKTIYNDASDASEDKVIGVIAANKADLRDEGRTDLVSKEECSKLEKELGCKVFETSAKANLNIDELFLYLVRQLVKRNAPATSKTSDKSSKKPDESGNAADNASGGGGCCLIA</sequence>
<organism evidence="4 5">
    <name type="scientific">Tritrichomonas musculus</name>
    <dbReference type="NCBI Taxonomy" id="1915356"/>
    <lineage>
        <taxon>Eukaryota</taxon>
        <taxon>Metamonada</taxon>
        <taxon>Parabasalia</taxon>
        <taxon>Tritrichomonadida</taxon>
        <taxon>Tritrichomonadidae</taxon>
        <taxon>Tritrichomonas</taxon>
    </lineage>
</organism>
<dbReference type="PROSITE" id="PS51421">
    <property type="entry name" value="RAS"/>
    <property type="match status" value="1"/>
</dbReference>
<dbReference type="InterPro" id="IPR020849">
    <property type="entry name" value="Small_GTPase_Ras-type"/>
</dbReference>
<dbReference type="Gene3D" id="3.40.50.300">
    <property type="entry name" value="P-loop containing nucleotide triphosphate hydrolases"/>
    <property type="match status" value="1"/>
</dbReference>
<dbReference type="SMART" id="SM00176">
    <property type="entry name" value="RAN"/>
    <property type="match status" value="1"/>
</dbReference>
<dbReference type="InterPro" id="IPR001806">
    <property type="entry name" value="Small_GTPase"/>
</dbReference>
<dbReference type="SMART" id="SM00173">
    <property type="entry name" value="RAS"/>
    <property type="match status" value="1"/>
</dbReference>
<evidence type="ECO:0000256" key="3">
    <source>
        <dbReference type="SAM" id="MobiDB-lite"/>
    </source>
</evidence>
<dbReference type="SUPFAM" id="SSF52540">
    <property type="entry name" value="P-loop containing nucleoside triphosphate hydrolases"/>
    <property type="match status" value="1"/>
</dbReference>
<keyword evidence="5" id="KW-1185">Reference proteome</keyword>
<feature type="compositionally biased region" description="Basic and acidic residues" evidence="3">
    <location>
        <begin position="180"/>
        <end position="190"/>
    </location>
</feature>
<dbReference type="Proteomes" id="UP001470230">
    <property type="component" value="Unassembled WGS sequence"/>
</dbReference>
<evidence type="ECO:0000313" key="4">
    <source>
        <dbReference type="EMBL" id="KAK8841671.1"/>
    </source>
</evidence>
<keyword evidence="2" id="KW-0342">GTP-binding</keyword>